<evidence type="ECO:0000256" key="6">
    <source>
        <dbReference type="ARBA" id="ARBA00023316"/>
    </source>
</evidence>
<dbReference type="Gene3D" id="3.30.1490.480">
    <property type="entry name" value="Endolytic murein transglycosylase"/>
    <property type="match status" value="1"/>
</dbReference>
<keyword evidence="1 7" id="KW-1003">Cell membrane</keyword>
<keyword evidence="2 7" id="KW-0812">Transmembrane</keyword>
<keyword evidence="7" id="KW-0997">Cell inner membrane</keyword>
<dbReference type="Gene3D" id="3.30.160.60">
    <property type="entry name" value="Classic Zinc Finger"/>
    <property type="match status" value="1"/>
</dbReference>
<feature type="region of interest" description="Disordered" evidence="8">
    <location>
        <begin position="373"/>
        <end position="392"/>
    </location>
</feature>
<gene>
    <name evidence="7 9" type="primary">mltG</name>
    <name evidence="9" type="ORF">JYU29_04735</name>
</gene>
<proteinExistence type="inferred from homology"/>
<keyword evidence="6 7" id="KW-0961">Cell wall biogenesis/degradation</keyword>
<keyword evidence="5 7" id="KW-0456">Lyase</keyword>
<feature type="region of interest" description="Disordered" evidence="8">
    <location>
        <begin position="1"/>
        <end position="40"/>
    </location>
</feature>
<dbReference type="PANTHER" id="PTHR30518">
    <property type="entry name" value="ENDOLYTIC MUREIN TRANSGLYCOSYLASE"/>
    <property type="match status" value="1"/>
</dbReference>
<evidence type="ECO:0000256" key="3">
    <source>
        <dbReference type="ARBA" id="ARBA00022989"/>
    </source>
</evidence>
<dbReference type="InterPro" id="IPR003770">
    <property type="entry name" value="MLTG-like"/>
</dbReference>
<sequence length="392" mass="42960">MSMDPHDQPPAAEPQPSRPIVPKSAKGALRPERGVAPPRRSRRSRSQFVVFLNFIVACLVLVAVGGLVVAWLGKSMFEGPGPAQHTELVMIRPNSSSATIADTLERAGVINDARVFRIGLRVNGADNRLKAGEYEIKAGASMRDIMELLESGKSVLASLTIPEGLTVQQAFQRIAENDALSGDMPSEMPPEGGLLAETERFTRGMQRQALIDKLVARQKELVDTIWERRQPDLPINTKEEFVTLASIVEKETAVADERPRIAGVFMNRLRKSMRLQSDPTIVYGLFGGAGKPADRAIYRSDIEKTTPYNTYRIDGLPPTPIAIPGQAALEAVANPSQTNELYFVADGTGGHVFSKTLAEHNDNVARWRKFRREQAQNAGQSATEAEETLPVE</sequence>
<dbReference type="HAMAP" id="MF_02065">
    <property type="entry name" value="MltG"/>
    <property type="match status" value="1"/>
</dbReference>
<feature type="site" description="Important for catalytic activity" evidence="7">
    <location>
        <position position="251"/>
    </location>
</feature>
<comment type="subcellular location">
    <subcellularLocation>
        <location evidence="7">Cell inner membrane</location>
        <topology evidence="7">Single-pass membrane protein</topology>
    </subcellularLocation>
</comment>
<comment type="caution">
    <text evidence="9">The sequence shown here is derived from an EMBL/GenBank/DDBJ whole genome shotgun (WGS) entry which is preliminary data.</text>
</comment>
<comment type="similarity">
    <text evidence="7">Belongs to the transglycosylase MltG family.</text>
</comment>
<evidence type="ECO:0000256" key="7">
    <source>
        <dbReference type="HAMAP-Rule" id="MF_02065"/>
    </source>
</evidence>
<dbReference type="RefSeq" id="WP_213983573.1">
    <property type="nucleotide sequence ID" value="NZ_JAFMNX010000001.1"/>
</dbReference>
<dbReference type="EMBL" id="JAFMNX010000001">
    <property type="protein sequence ID" value="MBS9719993.1"/>
    <property type="molecule type" value="Genomic_DNA"/>
</dbReference>
<dbReference type="EC" id="4.2.2.29" evidence="7"/>
<organism evidence="9 10">
    <name type="scientific">Tianweitania aestuarii</name>
    <dbReference type="NCBI Taxonomy" id="2814886"/>
    <lineage>
        <taxon>Bacteria</taxon>
        <taxon>Pseudomonadati</taxon>
        <taxon>Pseudomonadota</taxon>
        <taxon>Alphaproteobacteria</taxon>
        <taxon>Hyphomicrobiales</taxon>
        <taxon>Phyllobacteriaceae</taxon>
        <taxon>Tianweitania</taxon>
    </lineage>
</organism>
<name>A0ABS5RSF7_9HYPH</name>
<reference evidence="9 10" key="1">
    <citation type="submission" date="2021-03" db="EMBL/GenBank/DDBJ databases">
        <title>Tianweitania aestuarii sp. nov., isolated from a tidal flat.</title>
        <authorList>
            <person name="Park S."/>
            <person name="Yoon J.-H."/>
        </authorList>
    </citation>
    <scope>NUCLEOTIDE SEQUENCE [LARGE SCALE GENOMIC DNA]</scope>
    <source>
        <strain evidence="9 10">BSSL-BM11</strain>
    </source>
</reference>
<evidence type="ECO:0000256" key="1">
    <source>
        <dbReference type="ARBA" id="ARBA00022475"/>
    </source>
</evidence>
<evidence type="ECO:0000256" key="2">
    <source>
        <dbReference type="ARBA" id="ARBA00022692"/>
    </source>
</evidence>
<dbReference type="Proteomes" id="UP001297272">
    <property type="component" value="Unassembled WGS sequence"/>
</dbReference>
<evidence type="ECO:0000256" key="5">
    <source>
        <dbReference type="ARBA" id="ARBA00023239"/>
    </source>
</evidence>
<keyword evidence="10" id="KW-1185">Reference proteome</keyword>
<dbReference type="CDD" id="cd08010">
    <property type="entry name" value="MltG_like"/>
    <property type="match status" value="1"/>
</dbReference>
<evidence type="ECO:0000313" key="9">
    <source>
        <dbReference type="EMBL" id="MBS9719993.1"/>
    </source>
</evidence>
<keyword evidence="4 7" id="KW-0472">Membrane</keyword>
<protein>
    <recommendedName>
        <fullName evidence="7">Endolytic murein transglycosylase</fullName>
        <ecNumber evidence="7">4.2.2.29</ecNumber>
    </recommendedName>
    <alternativeName>
        <fullName evidence="7">Peptidoglycan lytic transglycosylase</fullName>
    </alternativeName>
    <alternativeName>
        <fullName evidence="7">Peptidoglycan polymerization terminase</fullName>
    </alternativeName>
</protein>
<evidence type="ECO:0000256" key="4">
    <source>
        <dbReference type="ARBA" id="ARBA00023136"/>
    </source>
</evidence>
<evidence type="ECO:0000313" key="10">
    <source>
        <dbReference type="Proteomes" id="UP001297272"/>
    </source>
</evidence>
<accession>A0ABS5RSF7</accession>
<dbReference type="Pfam" id="PF02618">
    <property type="entry name" value="YceG"/>
    <property type="match status" value="1"/>
</dbReference>
<evidence type="ECO:0000256" key="8">
    <source>
        <dbReference type="SAM" id="MobiDB-lite"/>
    </source>
</evidence>
<feature type="transmembrane region" description="Helical" evidence="7">
    <location>
        <begin position="48"/>
        <end position="72"/>
    </location>
</feature>
<dbReference type="NCBIfam" id="TIGR00247">
    <property type="entry name" value="endolytic transglycosylase MltG"/>
    <property type="match status" value="1"/>
</dbReference>
<comment type="function">
    <text evidence="7">Functions as a peptidoglycan terminase that cleaves nascent peptidoglycan strands endolytically to terminate their elongation.</text>
</comment>
<comment type="catalytic activity">
    <reaction evidence="7">
        <text>a peptidoglycan chain = a peptidoglycan chain with N-acetyl-1,6-anhydromuramyl-[peptide] at the reducing end + a peptidoglycan chain with N-acetylglucosamine at the non-reducing end.</text>
        <dbReference type="EC" id="4.2.2.29"/>
    </reaction>
</comment>
<keyword evidence="3 7" id="KW-1133">Transmembrane helix</keyword>
<dbReference type="PANTHER" id="PTHR30518:SF2">
    <property type="entry name" value="ENDOLYTIC MUREIN TRANSGLYCOSYLASE"/>
    <property type="match status" value="1"/>
</dbReference>